<evidence type="ECO:0000313" key="4">
    <source>
        <dbReference type="Proteomes" id="UP000266273"/>
    </source>
</evidence>
<dbReference type="SUPFAM" id="SSF54106">
    <property type="entry name" value="LysM domain"/>
    <property type="match status" value="1"/>
</dbReference>
<keyword evidence="3" id="KW-0575">Peroxidase</keyword>
<dbReference type="InterPro" id="IPR019791">
    <property type="entry name" value="Haem_peroxidase_animal"/>
</dbReference>
<comment type="caution">
    <text evidence="3">The sequence shown here is derived from an EMBL/GenBank/DDBJ whole genome shotgun (WGS) entry which is preliminary data.</text>
</comment>
<accession>A0A397QAQ6</accession>
<organism evidence="3 4">
    <name type="scientific">Dichotomicrobium thermohalophilum</name>
    <dbReference type="NCBI Taxonomy" id="933063"/>
    <lineage>
        <taxon>Bacteria</taxon>
        <taxon>Pseudomonadati</taxon>
        <taxon>Pseudomonadota</taxon>
        <taxon>Alphaproteobacteria</taxon>
        <taxon>Hyphomicrobiales</taxon>
        <taxon>Hyphomicrobiaceae</taxon>
        <taxon>Dichotomicrobium</taxon>
    </lineage>
</organism>
<dbReference type="CDD" id="cd00118">
    <property type="entry name" value="LysM"/>
    <property type="match status" value="1"/>
</dbReference>
<dbReference type="InterPro" id="IPR010255">
    <property type="entry name" value="Haem_peroxidase_sf"/>
</dbReference>
<feature type="compositionally biased region" description="Basic and acidic residues" evidence="1">
    <location>
        <begin position="145"/>
        <end position="198"/>
    </location>
</feature>
<gene>
    <name evidence="3" type="ORF">BXY53_0263</name>
</gene>
<sequence length="713" mass="80208">MGWVSRNALAFADGRRFVCLVGFVIAAGVMAGAATDVQAQMSTFADRFEHWHNARGADYRQERSHERYAPEPRNRSWREPREEEQAGRYHTVESGETLFRISKRYHVSVEALMRANGVSDPRELRVGQRLTIPEAGARTSSPVLQRDRAERPERRRYTEPRPSPDHESSRYGEPRRDYAPDTPEERPRARRQPQDRRAGSGRAALRRLAETMTEPAGRGQDSEIPAGYTFFAQLVGADLQVDQMLDGWRDGGGARRVSAELDLDIIYGDGPRANPERFYVPYIRTGPRLNRSGKRYALSRHMPPAGHIFVTQLQAALIELHNRAVDMLIERHLASEKSRFCESDDCSNVELARALPKSKQLLLFNDARETVIHYYHRVIVEDLVPRLIGDERTQDIVTNGRDLFFAAGFRDGEEIKQPFIPNEFALAAYQFTASQLRTSYKMREGERARRFDPRWLAANGGQHERLRSDDLADWRYFVDVLPQPPEGFNRARLIDPYLASVRRGWHENRRTRSTAEAILLAGARAGLRSGQAVAEKILPDLRKRGVLYLWEPRQEAGEADEPWRGYILPPDRPTRETISGETPLWYYVLQEADAMGAPTSIGPDTSAYAASPDGARYAAAGDSVSDGQPRMRGGHTLGPVGGTIVGEVLIGLAEHYAIKTGKGLGYRPPIGASAYGERDRFTLTRARGNSGELGERYLLRNLLIDAGVAVALR</sequence>
<dbReference type="GO" id="GO:0006979">
    <property type="term" value="P:response to oxidative stress"/>
    <property type="evidence" value="ECO:0007669"/>
    <property type="project" value="InterPro"/>
</dbReference>
<keyword evidence="3" id="KW-0560">Oxidoreductase</keyword>
<dbReference type="InterPro" id="IPR036779">
    <property type="entry name" value="LysM_dom_sf"/>
</dbReference>
<proteinExistence type="predicted"/>
<dbReference type="GO" id="GO:0008932">
    <property type="term" value="F:lytic endotransglycosylase activity"/>
    <property type="evidence" value="ECO:0007669"/>
    <property type="project" value="TreeGrafter"/>
</dbReference>
<dbReference type="Gene3D" id="1.10.640.10">
    <property type="entry name" value="Haem peroxidase domain superfamily, animal type"/>
    <property type="match status" value="1"/>
</dbReference>
<dbReference type="InterPro" id="IPR018392">
    <property type="entry name" value="LysM"/>
</dbReference>
<feature type="domain" description="LysM" evidence="2">
    <location>
        <begin position="88"/>
        <end position="132"/>
    </location>
</feature>
<reference evidence="3 4" key="1">
    <citation type="submission" date="2018-08" db="EMBL/GenBank/DDBJ databases">
        <title>Genomic Encyclopedia of Archaeal and Bacterial Type Strains, Phase II (KMG-II): from individual species to whole genera.</title>
        <authorList>
            <person name="Goeker M."/>
        </authorList>
    </citation>
    <scope>NUCLEOTIDE SEQUENCE [LARGE SCALE GENOMIC DNA]</scope>
    <source>
        <strain evidence="3 4">DSM 5002</strain>
    </source>
</reference>
<evidence type="ECO:0000313" key="3">
    <source>
        <dbReference type="EMBL" id="RIA55204.1"/>
    </source>
</evidence>
<dbReference type="InterPro" id="IPR037120">
    <property type="entry name" value="Haem_peroxidase_sf_animal"/>
</dbReference>
<dbReference type="SUPFAM" id="SSF48113">
    <property type="entry name" value="Heme-dependent peroxidases"/>
    <property type="match status" value="1"/>
</dbReference>
<dbReference type="AlphaFoldDB" id="A0A397QAQ6"/>
<dbReference type="Proteomes" id="UP000266273">
    <property type="component" value="Unassembled WGS sequence"/>
</dbReference>
<feature type="region of interest" description="Disordered" evidence="1">
    <location>
        <begin position="129"/>
        <end position="202"/>
    </location>
</feature>
<dbReference type="Pfam" id="PF01476">
    <property type="entry name" value="LysM"/>
    <property type="match status" value="1"/>
</dbReference>
<name>A0A397QAQ6_9HYPH</name>
<evidence type="ECO:0000256" key="1">
    <source>
        <dbReference type="SAM" id="MobiDB-lite"/>
    </source>
</evidence>
<dbReference type="PANTHER" id="PTHR33734:SF22">
    <property type="entry name" value="MEMBRANE-BOUND LYTIC MUREIN TRANSGLYCOSYLASE D"/>
    <property type="match status" value="1"/>
</dbReference>
<dbReference type="PANTHER" id="PTHR33734">
    <property type="entry name" value="LYSM DOMAIN-CONTAINING GPI-ANCHORED PROTEIN 2"/>
    <property type="match status" value="1"/>
</dbReference>
<dbReference type="GO" id="GO:0020037">
    <property type="term" value="F:heme binding"/>
    <property type="evidence" value="ECO:0007669"/>
    <property type="project" value="InterPro"/>
</dbReference>
<feature type="region of interest" description="Disordered" evidence="1">
    <location>
        <begin position="59"/>
        <end position="88"/>
    </location>
</feature>
<keyword evidence="4" id="KW-1185">Reference proteome</keyword>
<dbReference type="SMART" id="SM00257">
    <property type="entry name" value="LysM"/>
    <property type="match status" value="1"/>
</dbReference>
<dbReference type="PROSITE" id="PS51782">
    <property type="entry name" value="LYSM"/>
    <property type="match status" value="1"/>
</dbReference>
<evidence type="ECO:0000259" key="2">
    <source>
        <dbReference type="PROSITE" id="PS51782"/>
    </source>
</evidence>
<dbReference type="EMBL" id="QXDF01000001">
    <property type="protein sequence ID" value="RIA55204.1"/>
    <property type="molecule type" value="Genomic_DNA"/>
</dbReference>
<dbReference type="Pfam" id="PF03098">
    <property type="entry name" value="An_peroxidase"/>
    <property type="match status" value="1"/>
</dbReference>
<protein>
    <submittedName>
        <fullName evidence="3">Heme peroxidase</fullName>
    </submittedName>
</protein>
<dbReference type="GO" id="GO:0004601">
    <property type="term" value="F:peroxidase activity"/>
    <property type="evidence" value="ECO:0007669"/>
    <property type="project" value="UniProtKB-KW"/>
</dbReference>
<dbReference type="Gene3D" id="3.10.350.10">
    <property type="entry name" value="LysM domain"/>
    <property type="match status" value="1"/>
</dbReference>